<reference evidence="1 2" key="1">
    <citation type="submission" date="2020-04" db="EMBL/GenBank/DDBJ databases">
        <authorList>
            <person name="Hitch T.C.A."/>
            <person name="Wylensek D."/>
            <person name="Clavel T."/>
        </authorList>
    </citation>
    <scope>NUCLEOTIDE SEQUENCE [LARGE SCALE GENOMIC DNA]</scope>
    <source>
        <strain evidence="1 2">WCA-130-P53-4B</strain>
    </source>
</reference>
<sequence length="137" mass="15494">MEALLYPPVFDATLAPATRNSSVGLLDHVDVPVTTEDDSIDLPPLEFYDGDDRPCCEWDEDFCHETAQYYVLTYCADPSCTCRHCETYCKRHYLIVLARCLLSLKTCPPEVLGLSKEERKIHVLRNHIADFGPLAAD</sequence>
<name>A0A848CW97_9BIFI</name>
<dbReference type="RefSeq" id="WP_168973170.1">
    <property type="nucleotide sequence ID" value="NZ_JABAGJ010000002.1"/>
</dbReference>
<evidence type="ECO:0000313" key="2">
    <source>
        <dbReference type="Proteomes" id="UP000583419"/>
    </source>
</evidence>
<comment type="caution">
    <text evidence="1">The sequence shown here is derived from an EMBL/GenBank/DDBJ whole genome shotgun (WGS) entry which is preliminary data.</text>
</comment>
<dbReference type="EMBL" id="JABAGJ010000002">
    <property type="protein sequence ID" value="NMF01925.1"/>
    <property type="molecule type" value="Genomic_DNA"/>
</dbReference>
<proteinExistence type="predicted"/>
<dbReference type="AlphaFoldDB" id="A0A848CW97"/>
<organism evidence="1 2">
    <name type="scientific">Bifidobacterium boum</name>
    <dbReference type="NCBI Taxonomy" id="78343"/>
    <lineage>
        <taxon>Bacteria</taxon>
        <taxon>Bacillati</taxon>
        <taxon>Actinomycetota</taxon>
        <taxon>Actinomycetes</taxon>
        <taxon>Bifidobacteriales</taxon>
        <taxon>Bifidobacteriaceae</taxon>
        <taxon>Bifidobacterium</taxon>
    </lineage>
</organism>
<evidence type="ECO:0000313" key="1">
    <source>
        <dbReference type="EMBL" id="NMF01925.1"/>
    </source>
</evidence>
<dbReference type="Proteomes" id="UP000583419">
    <property type="component" value="Unassembled WGS sequence"/>
</dbReference>
<protein>
    <submittedName>
        <fullName evidence="1">Uncharacterized protein</fullName>
    </submittedName>
</protein>
<accession>A0A848CW97</accession>
<gene>
    <name evidence="1" type="ORF">HF843_01775</name>
</gene>